<dbReference type="Proteomes" id="UP000281647">
    <property type="component" value="Unassembled WGS sequence"/>
</dbReference>
<dbReference type="RefSeq" id="WP_128625023.1">
    <property type="nucleotide sequence ID" value="NZ_ML133510.1"/>
</dbReference>
<dbReference type="EMBL" id="RKST01000010">
    <property type="protein sequence ID" value="RUM97718.1"/>
    <property type="molecule type" value="Genomic_DNA"/>
</dbReference>
<keyword evidence="1" id="KW-0808">Transferase</keyword>
<gene>
    <name evidence="1" type="ORF">EET67_11685</name>
</gene>
<dbReference type="GO" id="GO:0016301">
    <property type="term" value="F:kinase activity"/>
    <property type="evidence" value="ECO:0007669"/>
    <property type="project" value="UniProtKB-KW"/>
</dbReference>
<name>A0A432V6E7_9HYPH</name>
<evidence type="ECO:0000313" key="1">
    <source>
        <dbReference type="EMBL" id="RUM97718.1"/>
    </source>
</evidence>
<organism evidence="1 2">
    <name type="scientific">Borborobacter arsenicus</name>
    <dbReference type="NCBI Taxonomy" id="1851146"/>
    <lineage>
        <taxon>Bacteria</taxon>
        <taxon>Pseudomonadati</taxon>
        <taxon>Pseudomonadota</taxon>
        <taxon>Alphaproteobacteria</taxon>
        <taxon>Hyphomicrobiales</taxon>
        <taxon>Phyllobacteriaceae</taxon>
        <taxon>Borborobacter</taxon>
    </lineage>
</organism>
<keyword evidence="1" id="KW-0418">Kinase</keyword>
<accession>A0A432V6E7</accession>
<proteinExistence type="predicted"/>
<protein>
    <submittedName>
        <fullName evidence="1">Histidine kinase</fullName>
    </submittedName>
</protein>
<dbReference type="AlphaFoldDB" id="A0A432V6E7"/>
<evidence type="ECO:0000313" key="2">
    <source>
        <dbReference type="Proteomes" id="UP000281647"/>
    </source>
</evidence>
<comment type="caution">
    <text evidence="1">The sequence shown here is derived from an EMBL/GenBank/DDBJ whole genome shotgun (WGS) entry which is preliminary data.</text>
</comment>
<keyword evidence="2" id="KW-1185">Reference proteome</keyword>
<sequence>MPTLFRFIVTLAVLAGLAYAAMFALVTYVEPKKGEITIRIPADKINPQQ</sequence>
<dbReference type="OrthoDB" id="9805893at2"/>
<reference evidence="1 2" key="1">
    <citation type="submission" date="2018-11" db="EMBL/GenBank/DDBJ databases">
        <title>Pseudaminobacter arsenicus sp. nov., an arsenic-resistant bacterium isolated from arsenic-rich aquifers.</title>
        <authorList>
            <person name="Mu Y."/>
        </authorList>
    </citation>
    <scope>NUCLEOTIDE SEQUENCE [LARGE SCALE GENOMIC DNA]</scope>
    <source>
        <strain evidence="1 2">CB3</strain>
    </source>
</reference>